<dbReference type="Proteomes" id="UP000664369">
    <property type="component" value="Unassembled WGS sequence"/>
</dbReference>
<sequence length="626" mass="66949">MLDLTSAGRRVWLSPGTTVQLERNSPLFDEAVLRGAFTYSFTIPAGPNGPLYGFPERPDSATEPGAVLPAELADEAQALLRGTQRLKSASATSYSITLADGLSAAATALSERSLHSFELGGLRSVPRYLPVEIPGATPSTFQLPGLMHHANEVMRHPEAYDYVFAPVRNDDFRGAVGKRGDNDPAPGQFVVNFFTPLQNLVDVPATGSFAYFNNDIGLYTADGQYEVLPFDTVGQTDLPCCPWPRLRFLLRSVLQETGFGIDDGQFLPGEWGELVLVSNAEVFDRGDDTHVAFHLADVVPDLTVAQLLEKLRTSFGLVLLLDAATQRVRTALLADLVASPDVLDLTACLVAGPERQTGELLGVTLAPHGDEGDGLTQGLATKLPGPDQQGEPVETVAELPTTWPLTALQLRPRLVRQQEAFYQSTVTSTPVPGGRPLTTVSWGYLCPGLRTIPLNGGGELLEQGHCYLPTLATACQSLPNPPPPVLPPLPTQALPAMSQVGFNAGNPEAGSRSAELRLLFYCGFQPVVQVPAGDWVYPQLGATSASGQLTTLLDGPTGTYETLLRAWLAVKLRGTVIKQSLALTAAGLAQLDLARKVRLDGVVYLVRKASATLPLTKPVAVELVRV</sequence>
<dbReference type="RefSeq" id="WP_208173105.1">
    <property type="nucleotide sequence ID" value="NZ_JAGETZ010000001.1"/>
</dbReference>
<protein>
    <submittedName>
        <fullName evidence="1">Uncharacterized protein</fullName>
    </submittedName>
</protein>
<reference evidence="1 2" key="1">
    <citation type="submission" date="2021-03" db="EMBL/GenBank/DDBJ databases">
        <authorList>
            <person name="Kim M.K."/>
        </authorList>
    </citation>
    <scope>NUCLEOTIDE SEQUENCE [LARGE SCALE GENOMIC DNA]</scope>
    <source>
        <strain evidence="1 2">BT442</strain>
    </source>
</reference>
<keyword evidence="2" id="KW-1185">Reference proteome</keyword>
<evidence type="ECO:0000313" key="2">
    <source>
        <dbReference type="Proteomes" id="UP000664369"/>
    </source>
</evidence>
<name>A0ABS3Q8T0_9BACT</name>
<dbReference type="EMBL" id="JAGETZ010000001">
    <property type="protein sequence ID" value="MBO2007567.1"/>
    <property type="molecule type" value="Genomic_DNA"/>
</dbReference>
<proteinExistence type="predicted"/>
<organism evidence="1 2">
    <name type="scientific">Hymenobacter negativus</name>
    <dbReference type="NCBI Taxonomy" id="2795026"/>
    <lineage>
        <taxon>Bacteria</taxon>
        <taxon>Pseudomonadati</taxon>
        <taxon>Bacteroidota</taxon>
        <taxon>Cytophagia</taxon>
        <taxon>Cytophagales</taxon>
        <taxon>Hymenobacteraceae</taxon>
        <taxon>Hymenobacter</taxon>
    </lineage>
</organism>
<gene>
    <name evidence="1" type="ORF">J4E00_00795</name>
</gene>
<evidence type="ECO:0000313" key="1">
    <source>
        <dbReference type="EMBL" id="MBO2007567.1"/>
    </source>
</evidence>
<accession>A0ABS3Q8T0</accession>
<comment type="caution">
    <text evidence="1">The sequence shown here is derived from an EMBL/GenBank/DDBJ whole genome shotgun (WGS) entry which is preliminary data.</text>
</comment>